<evidence type="ECO:0000313" key="3">
    <source>
        <dbReference type="Proteomes" id="UP000282985"/>
    </source>
</evidence>
<dbReference type="PROSITE" id="PS51379">
    <property type="entry name" value="4FE4S_FER_2"/>
    <property type="match status" value="1"/>
</dbReference>
<gene>
    <name evidence="2" type="ORF">DLK05_08495</name>
</gene>
<dbReference type="EMBL" id="RJJX01000009">
    <property type="protein sequence ID" value="RUT78355.1"/>
    <property type="molecule type" value="Genomic_DNA"/>
</dbReference>
<dbReference type="Pfam" id="PF13459">
    <property type="entry name" value="Fer4_15"/>
    <property type="match status" value="1"/>
</dbReference>
<evidence type="ECO:0000313" key="2">
    <source>
        <dbReference type="EMBL" id="RUT78355.1"/>
    </source>
</evidence>
<dbReference type="RefSeq" id="WP_127343561.1">
    <property type="nucleotide sequence ID" value="NZ_RJJX01000009.1"/>
</dbReference>
<reference evidence="2 3" key="1">
    <citation type="submission" date="2018-11" db="EMBL/GenBank/DDBJ databases">
        <title>Parancylomarina longa gen. nov., sp. nov., isolated from sediments of southern Okinawa.</title>
        <authorList>
            <person name="Fu T."/>
        </authorList>
    </citation>
    <scope>NUCLEOTIDE SEQUENCE [LARGE SCALE GENOMIC DNA]</scope>
    <source>
        <strain evidence="2 3">T3-2 S1-C</strain>
    </source>
</reference>
<dbReference type="Proteomes" id="UP000282985">
    <property type="component" value="Unassembled WGS sequence"/>
</dbReference>
<keyword evidence="3" id="KW-1185">Reference proteome</keyword>
<feature type="domain" description="4Fe-4S ferredoxin-type" evidence="1">
    <location>
        <begin position="3"/>
        <end position="31"/>
    </location>
</feature>
<comment type="caution">
    <text evidence="2">The sequence shown here is derived from an EMBL/GenBank/DDBJ whole genome shotgun (WGS) entry which is preliminary data.</text>
</comment>
<protein>
    <submittedName>
        <fullName evidence="2">Ferredoxin</fullName>
    </submittedName>
</protein>
<dbReference type="SUPFAM" id="SSF54862">
    <property type="entry name" value="4Fe-4S ferredoxins"/>
    <property type="match status" value="1"/>
</dbReference>
<dbReference type="OrthoDB" id="9813230at2"/>
<proteinExistence type="predicted"/>
<dbReference type="Gene3D" id="3.30.70.20">
    <property type="match status" value="1"/>
</dbReference>
<evidence type="ECO:0000259" key="1">
    <source>
        <dbReference type="PROSITE" id="PS51379"/>
    </source>
</evidence>
<accession>A0A434AV52</accession>
<organism evidence="2 3">
    <name type="scientific">Ancylomarina longa</name>
    <dbReference type="NCBI Taxonomy" id="2487017"/>
    <lineage>
        <taxon>Bacteria</taxon>
        <taxon>Pseudomonadati</taxon>
        <taxon>Bacteroidota</taxon>
        <taxon>Bacteroidia</taxon>
        <taxon>Marinilabiliales</taxon>
        <taxon>Marinifilaceae</taxon>
        <taxon>Ancylomarina</taxon>
    </lineage>
</organism>
<dbReference type="InterPro" id="IPR017896">
    <property type="entry name" value="4Fe4S_Fe-S-bd"/>
</dbReference>
<name>A0A434AV52_9BACT</name>
<dbReference type="AlphaFoldDB" id="A0A434AV52"/>
<sequence>MMSRIIHQRKKCIGCSYCVEIAPAFWKMNERDGRCDLIGSDGRNGQFILEIFEDELRLNQRVSELCPAKCIRIE</sequence>